<organism evidence="3 4">
    <name type="scientific">Lupinus albus</name>
    <name type="common">White lupine</name>
    <name type="synonym">Lupinus termis</name>
    <dbReference type="NCBI Taxonomy" id="3870"/>
    <lineage>
        <taxon>Eukaryota</taxon>
        <taxon>Viridiplantae</taxon>
        <taxon>Streptophyta</taxon>
        <taxon>Embryophyta</taxon>
        <taxon>Tracheophyta</taxon>
        <taxon>Spermatophyta</taxon>
        <taxon>Magnoliopsida</taxon>
        <taxon>eudicotyledons</taxon>
        <taxon>Gunneridae</taxon>
        <taxon>Pentapetalae</taxon>
        <taxon>rosids</taxon>
        <taxon>fabids</taxon>
        <taxon>Fabales</taxon>
        <taxon>Fabaceae</taxon>
        <taxon>Papilionoideae</taxon>
        <taxon>50 kb inversion clade</taxon>
        <taxon>genistoids sensu lato</taxon>
        <taxon>core genistoids</taxon>
        <taxon>Genisteae</taxon>
        <taxon>Lupinus</taxon>
    </lineage>
</organism>
<sequence length="144" mass="16647">MSETPPPVPPTGSALKRTKFIWRLLLVSNFALGAYIFASAKRRDSTENHRRREQKSQKGKAIVEVPAKPITVPDDFNYDDFLVADTTPVQVRDPIPEEQQREIFKWMLEEKRKVKPKDPVENKQIDKEKAILQQFLSAESIPKF</sequence>
<proteinExistence type="predicted"/>
<dbReference type="PANTHER" id="PTHR34364">
    <property type="entry name" value="WAS/WASL-INTERACTING FAMILY PROTEIN"/>
    <property type="match status" value="1"/>
</dbReference>
<dbReference type="Proteomes" id="UP000447434">
    <property type="component" value="Chromosome 12"/>
</dbReference>
<keyword evidence="2" id="KW-0472">Membrane</keyword>
<evidence type="ECO:0000256" key="2">
    <source>
        <dbReference type="SAM" id="Phobius"/>
    </source>
</evidence>
<dbReference type="EMBL" id="WOCE01000012">
    <property type="protein sequence ID" value="KAE9602457.1"/>
    <property type="molecule type" value="Genomic_DNA"/>
</dbReference>
<protein>
    <submittedName>
        <fullName evidence="3">Uncharacterized protein</fullName>
    </submittedName>
</protein>
<name>A0A6A5M3W2_LUPAL</name>
<gene>
    <name evidence="3" type="ORF">Lalb_Chr12g0199771</name>
</gene>
<feature type="compositionally biased region" description="Basic and acidic residues" evidence="1">
    <location>
        <begin position="42"/>
        <end position="56"/>
    </location>
</feature>
<reference evidence="4" key="1">
    <citation type="journal article" date="2020" name="Nat. Commun.">
        <title>Genome sequence of the cluster root forming white lupin.</title>
        <authorList>
            <person name="Hufnagel B."/>
            <person name="Marques A."/>
            <person name="Soriano A."/>
            <person name="Marques L."/>
            <person name="Divol F."/>
            <person name="Doumas P."/>
            <person name="Sallet E."/>
            <person name="Mancinotti D."/>
            <person name="Carrere S."/>
            <person name="Marande W."/>
            <person name="Arribat S."/>
            <person name="Keller J."/>
            <person name="Huneau C."/>
            <person name="Blein T."/>
            <person name="Aime D."/>
            <person name="Laguerre M."/>
            <person name="Taylor J."/>
            <person name="Schubert V."/>
            <person name="Nelson M."/>
            <person name="Geu-Flores F."/>
            <person name="Crespi M."/>
            <person name="Gallardo-Guerrero K."/>
            <person name="Delaux P.-M."/>
            <person name="Salse J."/>
            <person name="Berges H."/>
            <person name="Guyot R."/>
            <person name="Gouzy J."/>
            <person name="Peret B."/>
        </authorList>
    </citation>
    <scope>NUCLEOTIDE SEQUENCE [LARGE SCALE GENOMIC DNA]</scope>
    <source>
        <strain evidence="4">cv. Amiga</strain>
    </source>
</reference>
<keyword evidence="2" id="KW-1133">Transmembrane helix</keyword>
<evidence type="ECO:0000313" key="3">
    <source>
        <dbReference type="EMBL" id="KAE9602457.1"/>
    </source>
</evidence>
<feature type="transmembrane region" description="Helical" evidence="2">
    <location>
        <begin position="20"/>
        <end position="40"/>
    </location>
</feature>
<keyword evidence="2" id="KW-0812">Transmembrane</keyword>
<keyword evidence="4" id="KW-1185">Reference proteome</keyword>
<comment type="caution">
    <text evidence="3">The sequence shown here is derived from an EMBL/GenBank/DDBJ whole genome shotgun (WGS) entry which is preliminary data.</text>
</comment>
<dbReference type="AlphaFoldDB" id="A0A6A5M3W2"/>
<accession>A0A6A5M3W2</accession>
<evidence type="ECO:0000256" key="1">
    <source>
        <dbReference type="SAM" id="MobiDB-lite"/>
    </source>
</evidence>
<evidence type="ECO:0000313" key="4">
    <source>
        <dbReference type="Proteomes" id="UP000447434"/>
    </source>
</evidence>
<dbReference type="OrthoDB" id="1907935at2759"/>
<dbReference type="PANTHER" id="PTHR34364:SF10">
    <property type="entry name" value="PROTEIN, PUTATIVE-RELATED"/>
    <property type="match status" value="1"/>
</dbReference>
<feature type="region of interest" description="Disordered" evidence="1">
    <location>
        <begin position="42"/>
        <end position="64"/>
    </location>
</feature>